<evidence type="ECO:0000313" key="3">
    <source>
        <dbReference type="EMBL" id="REL29059.1"/>
    </source>
</evidence>
<dbReference type="EMBL" id="QUOU01000001">
    <property type="protein sequence ID" value="REL29059.1"/>
    <property type="molecule type" value="Genomic_DNA"/>
</dbReference>
<protein>
    <submittedName>
        <fullName evidence="3">Chromosomal replication initiator protein DnaA</fullName>
    </submittedName>
</protein>
<feature type="region of interest" description="Disordered" evidence="1">
    <location>
        <begin position="85"/>
        <end position="121"/>
    </location>
</feature>
<comment type="caution">
    <text evidence="3">The sequence shown here is derived from an EMBL/GenBank/DDBJ whole genome shotgun (WGS) entry which is preliminary data.</text>
</comment>
<evidence type="ECO:0000313" key="4">
    <source>
        <dbReference type="Proteomes" id="UP000256478"/>
    </source>
</evidence>
<feature type="compositionally biased region" description="Polar residues" evidence="1">
    <location>
        <begin position="85"/>
        <end position="101"/>
    </location>
</feature>
<evidence type="ECO:0000259" key="2">
    <source>
        <dbReference type="Pfam" id="PF11638"/>
    </source>
</evidence>
<dbReference type="RefSeq" id="WP_258872739.1">
    <property type="nucleotide sequence ID" value="NZ_QUOU01000001.1"/>
</dbReference>
<dbReference type="AlphaFoldDB" id="A0A3E0TX77"/>
<dbReference type="InterPro" id="IPR024633">
    <property type="entry name" value="DnaA_N_dom"/>
</dbReference>
<proteinExistence type="predicted"/>
<feature type="non-terminal residue" evidence="3">
    <location>
        <position position="145"/>
    </location>
</feature>
<name>A0A3E0TX77_9GAMM</name>
<feature type="domain" description="DnaA N-terminal" evidence="2">
    <location>
        <begin position="4"/>
        <end position="63"/>
    </location>
</feature>
<evidence type="ECO:0000256" key="1">
    <source>
        <dbReference type="SAM" id="MobiDB-lite"/>
    </source>
</evidence>
<dbReference type="Gene3D" id="3.30.300.180">
    <property type="match status" value="1"/>
</dbReference>
<organism evidence="3 4">
    <name type="scientific">Thalassotalea euphylliae</name>
    <dbReference type="NCBI Taxonomy" id="1655234"/>
    <lineage>
        <taxon>Bacteria</taxon>
        <taxon>Pseudomonadati</taxon>
        <taxon>Pseudomonadota</taxon>
        <taxon>Gammaproteobacteria</taxon>
        <taxon>Alteromonadales</taxon>
        <taxon>Colwelliaceae</taxon>
        <taxon>Thalassotalea</taxon>
    </lineage>
</organism>
<reference evidence="3 4" key="1">
    <citation type="submission" date="2018-08" db="EMBL/GenBank/DDBJ databases">
        <title>Thalassotalea euphylliae genome.</title>
        <authorList>
            <person name="Summers S."/>
            <person name="Rice S.A."/>
            <person name="Freckelton M.L."/>
            <person name="Nedved B.T."/>
            <person name="Hadfield M.G."/>
        </authorList>
    </citation>
    <scope>NUCLEOTIDE SEQUENCE [LARGE SCALE GENOMIC DNA]</scope>
    <source>
        <strain evidence="3 4">H1</strain>
    </source>
</reference>
<dbReference type="InterPro" id="IPR038454">
    <property type="entry name" value="DnaA_N_sf"/>
</dbReference>
<sequence length="145" mass="16393">MDHSLWQRCLSVLQEELPAQQFSMWIRPLQCVVEDNIMTLYAPNRFVLDWVRDKYVERITTIVSLAETSNPPLLRFDVGTKPVQQAPVSTQASKVDLNNGNGLAETPAKEPETNLPKTTNVRNKYTFDNFVEGKSNQLARAAASQ</sequence>
<dbReference type="Proteomes" id="UP000256478">
    <property type="component" value="Unassembled WGS sequence"/>
</dbReference>
<dbReference type="Pfam" id="PF11638">
    <property type="entry name" value="DnaA_N"/>
    <property type="match status" value="1"/>
</dbReference>
<accession>A0A3E0TX77</accession>
<gene>
    <name evidence="3" type="primary">dnaA</name>
    <name evidence="3" type="ORF">DXX93_20690</name>
</gene>